<organism evidence="2 3">
    <name type="scientific">Marinobacter maroccanus</name>
    <dbReference type="NCBI Taxonomy" id="2055143"/>
    <lineage>
        <taxon>Bacteria</taxon>
        <taxon>Pseudomonadati</taxon>
        <taxon>Pseudomonadota</taxon>
        <taxon>Gammaproteobacteria</taxon>
        <taxon>Pseudomonadales</taxon>
        <taxon>Marinobacteraceae</taxon>
        <taxon>Marinobacter</taxon>
    </lineage>
</organism>
<protein>
    <submittedName>
        <fullName evidence="2">Uncharacterized protein</fullName>
    </submittedName>
</protein>
<gene>
    <name evidence="2" type="ORF">KEHDKFFH_17750</name>
</gene>
<reference evidence="2 3" key="1">
    <citation type="submission" date="2018-01" db="EMBL/GenBank/DDBJ databases">
        <title>Complete genome sequences of the type strains of Marinobacter flavimaris and Marinobacter maroccanus.</title>
        <authorList>
            <person name="Palau M."/>
            <person name="Boujida N."/>
            <person name="Manresa A."/>
            <person name="Minana-Galbis D."/>
        </authorList>
    </citation>
    <scope>NUCLEOTIDE SEQUENCE [LARGE SCALE GENOMIC DNA]</scope>
    <source>
        <strain evidence="2 3">N4</strain>
    </source>
</reference>
<evidence type="ECO:0000256" key="1">
    <source>
        <dbReference type="SAM" id="SignalP"/>
    </source>
</evidence>
<dbReference type="OrthoDB" id="6371476at2"/>
<keyword evidence="1" id="KW-0732">Signal</keyword>
<dbReference type="EMBL" id="PSSX01000022">
    <property type="protein sequence ID" value="PPI82768.1"/>
    <property type="molecule type" value="Genomic_DNA"/>
</dbReference>
<sequence length="121" mass="13292">MRDSESKHSKFVLVLSMTLASLFFAGPSIAERTIQTPVVVGAGESNLGELAGVVNRVSEDGRAVVIDDQLAELAAVVRFNGAFWSRERLVKELDEGLKIYFEVDPEAKGKTLRIISIRSRD</sequence>
<accession>A0A2S5Z616</accession>
<evidence type="ECO:0000313" key="2">
    <source>
        <dbReference type="EMBL" id="PPI82768.1"/>
    </source>
</evidence>
<proteinExistence type="predicted"/>
<dbReference type="AlphaFoldDB" id="A0A2S5Z616"/>
<name>A0A2S5Z616_9GAMM</name>
<dbReference type="Proteomes" id="UP000239917">
    <property type="component" value="Unassembled WGS sequence"/>
</dbReference>
<keyword evidence="3" id="KW-1185">Reference proteome</keyword>
<feature type="chain" id="PRO_5015764904" evidence="1">
    <location>
        <begin position="31"/>
        <end position="121"/>
    </location>
</feature>
<evidence type="ECO:0000313" key="3">
    <source>
        <dbReference type="Proteomes" id="UP000239917"/>
    </source>
</evidence>
<comment type="caution">
    <text evidence="2">The sequence shown here is derived from an EMBL/GenBank/DDBJ whole genome shotgun (WGS) entry which is preliminary data.</text>
</comment>
<feature type="signal peptide" evidence="1">
    <location>
        <begin position="1"/>
        <end position="30"/>
    </location>
</feature>
<dbReference type="RefSeq" id="WP_104323146.1">
    <property type="nucleotide sequence ID" value="NZ_PSSX01000022.1"/>
</dbReference>